<name>A0ABQ5UY17_9PROT</name>
<dbReference type="InterPro" id="IPR028082">
    <property type="entry name" value="Peripla_BP_I"/>
</dbReference>
<evidence type="ECO:0000313" key="5">
    <source>
        <dbReference type="EMBL" id="GLQ19250.1"/>
    </source>
</evidence>
<gene>
    <name evidence="5" type="ORF">GCM10007854_02050</name>
</gene>
<dbReference type="PROSITE" id="PS00356">
    <property type="entry name" value="HTH_LACI_1"/>
    <property type="match status" value="1"/>
</dbReference>
<dbReference type="SUPFAM" id="SSF53822">
    <property type="entry name" value="Periplasmic binding protein-like I"/>
    <property type="match status" value="1"/>
</dbReference>
<evidence type="ECO:0000313" key="6">
    <source>
        <dbReference type="Proteomes" id="UP001161390"/>
    </source>
</evidence>
<dbReference type="Proteomes" id="UP001161390">
    <property type="component" value="Unassembled WGS sequence"/>
</dbReference>
<dbReference type="InterPro" id="IPR000843">
    <property type="entry name" value="HTH_LacI"/>
</dbReference>
<protein>
    <submittedName>
        <fullName evidence="5">LacI family transcriptional regulator</fullName>
    </submittedName>
</protein>
<dbReference type="Pfam" id="PF13377">
    <property type="entry name" value="Peripla_BP_3"/>
    <property type="match status" value="1"/>
</dbReference>
<organism evidence="5 6">
    <name type="scientific">Algimonas porphyrae</name>
    <dbReference type="NCBI Taxonomy" id="1128113"/>
    <lineage>
        <taxon>Bacteria</taxon>
        <taxon>Pseudomonadati</taxon>
        <taxon>Pseudomonadota</taxon>
        <taxon>Alphaproteobacteria</taxon>
        <taxon>Maricaulales</taxon>
        <taxon>Robiginitomaculaceae</taxon>
        <taxon>Algimonas</taxon>
    </lineage>
</organism>
<keyword evidence="2" id="KW-0238">DNA-binding</keyword>
<dbReference type="EMBL" id="BSNJ01000001">
    <property type="protein sequence ID" value="GLQ19250.1"/>
    <property type="molecule type" value="Genomic_DNA"/>
</dbReference>
<dbReference type="PRINTS" id="PR00036">
    <property type="entry name" value="HTHLACI"/>
</dbReference>
<keyword evidence="3" id="KW-0804">Transcription</keyword>
<dbReference type="RefSeq" id="WP_284369006.1">
    <property type="nucleotide sequence ID" value="NZ_BSNJ01000001.1"/>
</dbReference>
<dbReference type="CDD" id="cd01545">
    <property type="entry name" value="PBP1_SalR"/>
    <property type="match status" value="1"/>
</dbReference>
<feature type="domain" description="HTH lacI-type" evidence="4">
    <location>
        <begin position="3"/>
        <end position="57"/>
    </location>
</feature>
<reference evidence="5" key="1">
    <citation type="journal article" date="2014" name="Int. J. Syst. Evol. Microbiol.">
        <title>Complete genome of a new Firmicutes species belonging to the dominant human colonic microbiota ('Ruminococcus bicirculans') reveals two chromosomes and a selective capacity to utilize plant glucans.</title>
        <authorList>
            <consortium name="NISC Comparative Sequencing Program"/>
            <person name="Wegmann U."/>
            <person name="Louis P."/>
            <person name="Goesmann A."/>
            <person name="Henrissat B."/>
            <person name="Duncan S.H."/>
            <person name="Flint H.J."/>
        </authorList>
    </citation>
    <scope>NUCLEOTIDE SEQUENCE</scope>
    <source>
        <strain evidence="5">NBRC 108216</strain>
    </source>
</reference>
<dbReference type="Gene3D" id="3.40.50.2300">
    <property type="match status" value="2"/>
</dbReference>
<dbReference type="InterPro" id="IPR046335">
    <property type="entry name" value="LacI/GalR-like_sensor"/>
</dbReference>
<dbReference type="PANTHER" id="PTHR30146">
    <property type="entry name" value="LACI-RELATED TRANSCRIPTIONAL REPRESSOR"/>
    <property type="match status" value="1"/>
</dbReference>
<keyword evidence="6" id="KW-1185">Reference proteome</keyword>
<dbReference type="SMART" id="SM00354">
    <property type="entry name" value="HTH_LACI"/>
    <property type="match status" value="1"/>
</dbReference>
<sequence>MRTTITDVAKQAGVSMKTVSRVLNNEPNVAKATRERVMEVADQLDYSPNLAARGLASSRSYLIALLYDNASPSYLTNIQRGAIEACRQQGYHLLLEPMTAAQTESEEAERILRRMNVDGAILTAPLCDLTALRNSLTRLDIPYVAVGPQDADEGAAVRMDDQDAAFQMVKYLIDLGHRDIGFIAGDPDHASTRHRRAGFDAAMQDAGLHAGTDRVVQGDYTFRSGLEAAKRMLEDPTSRPTAIFAANDDMAAGVLSAANRLNIAVPDALSVCGFDDTPIARILWPQLTTVAQPIHQMGRKAAEILISRDKRRDPATHTFDYELIIRGSTARAGT</sequence>
<evidence type="ECO:0000259" key="4">
    <source>
        <dbReference type="PROSITE" id="PS50932"/>
    </source>
</evidence>
<reference evidence="5" key="2">
    <citation type="submission" date="2023-01" db="EMBL/GenBank/DDBJ databases">
        <title>Draft genome sequence of Algimonas porphyrae strain NBRC 108216.</title>
        <authorList>
            <person name="Sun Q."/>
            <person name="Mori K."/>
        </authorList>
    </citation>
    <scope>NUCLEOTIDE SEQUENCE</scope>
    <source>
        <strain evidence="5">NBRC 108216</strain>
    </source>
</reference>
<dbReference type="SUPFAM" id="SSF47413">
    <property type="entry name" value="lambda repressor-like DNA-binding domains"/>
    <property type="match status" value="1"/>
</dbReference>
<dbReference type="Pfam" id="PF00356">
    <property type="entry name" value="LacI"/>
    <property type="match status" value="1"/>
</dbReference>
<proteinExistence type="predicted"/>
<dbReference type="PANTHER" id="PTHR30146:SF153">
    <property type="entry name" value="LACTOSE OPERON REPRESSOR"/>
    <property type="match status" value="1"/>
</dbReference>
<accession>A0ABQ5UY17</accession>
<comment type="caution">
    <text evidence="5">The sequence shown here is derived from an EMBL/GenBank/DDBJ whole genome shotgun (WGS) entry which is preliminary data.</text>
</comment>
<dbReference type="PROSITE" id="PS50932">
    <property type="entry name" value="HTH_LACI_2"/>
    <property type="match status" value="1"/>
</dbReference>
<keyword evidence="1" id="KW-0805">Transcription regulation</keyword>
<evidence type="ECO:0000256" key="3">
    <source>
        <dbReference type="ARBA" id="ARBA00023163"/>
    </source>
</evidence>
<evidence type="ECO:0000256" key="1">
    <source>
        <dbReference type="ARBA" id="ARBA00023015"/>
    </source>
</evidence>
<dbReference type="CDD" id="cd01392">
    <property type="entry name" value="HTH_LacI"/>
    <property type="match status" value="1"/>
</dbReference>
<evidence type="ECO:0000256" key="2">
    <source>
        <dbReference type="ARBA" id="ARBA00023125"/>
    </source>
</evidence>
<dbReference type="Gene3D" id="1.10.260.40">
    <property type="entry name" value="lambda repressor-like DNA-binding domains"/>
    <property type="match status" value="1"/>
</dbReference>
<dbReference type="InterPro" id="IPR010982">
    <property type="entry name" value="Lambda_DNA-bd_dom_sf"/>
</dbReference>